<dbReference type="InterPro" id="IPR055520">
    <property type="entry name" value="DUF7094"/>
</dbReference>
<name>M0M5A8_9EURY</name>
<dbReference type="InterPro" id="IPR056397">
    <property type="entry name" value="Fn3_arc"/>
</dbReference>
<feature type="domain" description="DUF7096" evidence="3">
    <location>
        <begin position="5"/>
        <end position="202"/>
    </location>
</feature>
<proteinExistence type="predicted"/>
<dbReference type="OrthoDB" id="201701at2157"/>
<feature type="domain" description="DUF7094" evidence="2">
    <location>
        <begin position="229"/>
        <end position="336"/>
    </location>
</feature>
<sequence length="488" mass="50975">MRRALAVVLVCCLLSGTAFAVADGAVSPSVAGVTPSPNTTGSLTVDPDALETASYRRATLDVSATLTLATRSLDGQFEQRVLDERANELDAASARRAQLNRSVARVETGIARLRARQTAAVRGYNNGTLTDREFVVELAYIDTAAGRLETAAGRVADRADSLAGAQIDGQPVDNWAQNRQVQLGALEGPVRERIAGALRGENTVRIENQPVRIDGVNATPTTRLEPLRVYVETTDAGVVLATVDDGTYLREASLPGERNNTTAGELTGIQDALDRVQTSYPWAWNHSSSTTSAGDRRAGIYAFTLYHDQGVLTTSLNRTSGRVFAEDQRIDLSSVPTATPVQNRTDDLRLQVNRTSPTGPLELSLSTADGEPADGRIAINNQSVGATGDDGQLWTVAPHENLSVTARTGEGVITVNTDATVGNDTAVGSDSTIGTDATAGTGTAAGTNATVGIDTAIGSDTTDGSNTPERTATVTTAVASTAVRPAEG</sequence>
<feature type="domain" description="Fibronectin-III type-like" evidence="1">
    <location>
        <begin position="341"/>
        <end position="414"/>
    </location>
</feature>
<dbReference type="InterPro" id="IPR055522">
    <property type="entry name" value="DUF7096"/>
</dbReference>
<protein>
    <submittedName>
        <fullName evidence="4">Uncharacterized protein</fullName>
    </submittedName>
</protein>
<evidence type="ECO:0000313" key="5">
    <source>
        <dbReference type="Proteomes" id="UP000011566"/>
    </source>
</evidence>
<accession>M0M5A8</accession>
<comment type="caution">
    <text evidence="4">The sequence shown here is derived from an EMBL/GenBank/DDBJ whole genome shotgun (WGS) entry which is preliminary data.</text>
</comment>
<organism evidence="4 5">
    <name type="scientific">Halococcus hamelinensis 100A6</name>
    <dbReference type="NCBI Taxonomy" id="1132509"/>
    <lineage>
        <taxon>Archaea</taxon>
        <taxon>Methanobacteriati</taxon>
        <taxon>Methanobacteriota</taxon>
        <taxon>Stenosarchaea group</taxon>
        <taxon>Halobacteria</taxon>
        <taxon>Halobacteriales</taxon>
        <taxon>Halococcaceae</taxon>
        <taxon>Halococcus</taxon>
    </lineage>
</organism>
<dbReference type="EMBL" id="AOMB01000017">
    <property type="protein sequence ID" value="EMA39540.1"/>
    <property type="molecule type" value="Genomic_DNA"/>
</dbReference>
<dbReference type="PATRIC" id="fig|1132509.6.peg.1407"/>
<gene>
    <name evidence="4" type="ORF">C447_06166</name>
</gene>
<evidence type="ECO:0000259" key="3">
    <source>
        <dbReference type="Pfam" id="PF23379"/>
    </source>
</evidence>
<dbReference type="eggNOG" id="arCOG03052">
    <property type="taxonomic scope" value="Archaea"/>
</dbReference>
<evidence type="ECO:0000259" key="1">
    <source>
        <dbReference type="Pfam" id="PF23374"/>
    </source>
</evidence>
<dbReference type="Pfam" id="PF23379">
    <property type="entry name" value="DUF7096"/>
    <property type="match status" value="1"/>
</dbReference>
<dbReference type="AlphaFoldDB" id="M0M5A8"/>
<keyword evidence="5" id="KW-1185">Reference proteome</keyword>
<evidence type="ECO:0000313" key="4">
    <source>
        <dbReference type="EMBL" id="EMA39540.1"/>
    </source>
</evidence>
<dbReference type="Proteomes" id="UP000011566">
    <property type="component" value="Unassembled WGS sequence"/>
</dbReference>
<evidence type="ECO:0000259" key="2">
    <source>
        <dbReference type="Pfam" id="PF23375"/>
    </source>
</evidence>
<dbReference type="Pfam" id="PF23374">
    <property type="entry name" value="Fn3_arc"/>
    <property type="match status" value="1"/>
</dbReference>
<dbReference type="Pfam" id="PF23375">
    <property type="entry name" value="DUF7094"/>
    <property type="match status" value="1"/>
</dbReference>
<dbReference type="RefSeq" id="WP_007691945.1">
    <property type="nucleotide sequence ID" value="NZ_AJRK01000012.1"/>
</dbReference>
<reference evidence="4 5" key="1">
    <citation type="journal article" date="2014" name="PLoS Genet.">
        <title>Phylogenetically driven sequencing of extremely halophilic archaea reveals strategies for static and dynamic osmo-response.</title>
        <authorList>
            <person name="Becker E.A."/>
            <person name="Seitzer P.M."/>
            <person name="Tritt A."/>
            <person name="Larsen D."/>
            <person name="Krusor M."/>
            <person name="Yao A.I."/>
            <person name="Wu D."/>
            <person name="Madern D."/>
            <person name="Eisen J.A."/>
            <person name="Darling A.E."/>
            <person name="Facciotti M.T."/>
        </authorList>
    </citation>
    <scope>NUCLEOTIDE SEQUENCE [LARGE SCALE GENOMIC DNA]</scope>
    <source>
        <strain evidence="4 5">100A6</strain>
    </source>
</reference>